<accession>A0A841LYF9</accession>
<proteinExistence type="inferred from homology"/>
<dbReference type="EMBL" id="JACIIU010000009">
    <property type="protein sequence ID" value="MBB6261572.1"/>
    <property type="molecule type" value="Genomic_DNA"/>
</dbReference>
<evidence type="ECO:0000259" key="3">
    <source>
        <dbReference type="Pfam" id="PF07364"/>
    </source>
</evidence>
<name>A0A841LYF9_9HYPH</name>
<evidence type="ECO:0000256" key="1">
    <source>
        <dbReference type="PIRNR" id="PIRNR012702"/>
    </source>
</evidence>
<reference evidence="4 5" key="1">
    <citation type="submission" date="2020-08" db="EMBL/GenBank/DDBJ databases">
        <title>Genomic Encyclopedia of Type Strains, Phase IV (KMG-IV): sequencing the most valuable type-strain genomes for metagenomic binning, comparative biology and taxonomic classification.</title>
        <authorList>
            <person name="Goeker M."/>
        </authorList>
    </citation>
    <scope>NUCLEOTIDE SEQUENCE [LARGE SCALE GENOMIC DNA]</scope>
    <source>
        <strain evidence="4 5">DSM 22336</strain>
    </source>
</reference>
<keyword evidence="1" id="KW-0378">Hydrolase</keyword>
<organism evidence="4 5">
    <name type="scientific">Paenochrobactrum gallinarii</name>
    <dbReference type="NCBI Taxonomy" id="643673"/>
    <lineage>
        <taxon>Bacteria</taxon>
        <taxon>Pseudomonadati</taxon>
        <taxon>Pseudomonadota</taxon>
        <taxon>Alphaproteobacteria</taxon>
        <taxon>Hyphomicrobiales</taxon>
        <taxon>Brucellaceae</taxon>
        <taxon>Paenochrobactrum</taxon>
    </lineage>
</organism>
<sequence length="493" mass="54687">MRERFHIGVARLWHEAHSFTPVITQLHDFQRKEWQSGNGAVDFYKNTNTEIGAVVDLMTTEKDLDVSFSLCTAAPPGGVVPQNEMDYIHDQIIEGLRSGDLDGIYLSLHGAALSTGSLSPDTALITEIRKLAGPDVPIAVSFDMHACINPEIENLVQILTGYHTYPHVDMYDTGMRAMLMLLKSLREKKAMALHLRPVPLLPLSHMMRTEKGPMQELVALGEQIALDQGIEDASYFASFTYADTPYSSGMIAITAEKEICVNTQLDIMDAAFKQRKSQFQPDLVTADEGLEKAEAILNKRISGKPVALIDTADNPLSGGVGDTTGLLRAWLTCASHRKTVFCFFYDPDLVERCFKLNIDDTIHARLGGRIMPEHGAPVELTMTIKRFTKGRFFNQGPMEKGVGVNIGRTVVLEKDNLQIIVTETCQSANDPAWCDLHGIELQETELFLVKAKNHFRAGFEPLCEAIIDIEAAGPSPADLTLVPYKYVPRHYLI</sequence>
<comment type="similarity">
    <text evidence="1">Belongs to the peptidase M81 family.</text>
</comment>
<keyword evidence="1" id="KW-0482">Metalloprotease</keyword>
<dbReference type="InterPro" id="IPR009197">
    <property type="entry name" value="MlrC"/>
</dbReference>
<comment type="cofactor">
    <cofactor evidence="1">
        <name>Zn(2+)</name>
        <dbReference type="ChEBI" id="CHEBI:29105"/>
    </cofactor>
    <text evidence="1">Binds 1 zinc ion per subunit.</text>
</comment>
<dbReference type="Pfam" id="PF07364">
    <property type="entry name" value="DUF1485"/>
    <property type="match status" value="1"/>
</dbReference>
<dbReference type="GO" id="GO:0046872">
    <property type="term" value="F:metal ion binding"/>
    <property type="evidence" value="ECO:0007669"/>
    <property type="project" value="UniProtKB-KW"/>
</dbReference>
<dbReference type="Proteomes" id="UP000555393">
    <property type="component" value="Unassembled WGS sequence"/>
</dbReference>
<evidence type="ECO:0000313" key="4">
    <source>
        <dbReference type="EMBL" id="MBB6261572.1"/>
    </source>
</evidence>
<keyword evidence="5" id="KW-1185">Reference proteome</keyword>
<comment type="caution">
    <text evidence="4">The sequence shown here is derived from an EMBL/GenBank/DDBJ whole genome shotgun (WGS) entry which is preliminary data.</text>
</comment>
<dbReference type="InterPro" id="IPR010799">
    <property type="entry name" value="MlrC_C"/>
</dbReference>
<protein>
    <recommendedName>
        <fullName evidence="1">Microcystinase C</fullName>
        <shortName evidence="1">MlrC</shortName>
    </recommendedName>
</protein>
<feature type="domain" description="Microcystin LR degradation protein MlrC N-terminal" evidence="3">
    <location>
        <begin position="7"/>
        <end position="293"/>
    </location>
</feature>
<dbReference type="RefSeq" id="WP_184223055.1">
    <property type="nucleotide sequence ID" value="NZ_JACIIU010000009.1"/>
</dbReference>
<feature type="domain" description="Microcystin LR degradation protein MlrC C-terminal" evidence="2">
    <location>
        <begin position="308"/>
        <end position="485"/>
    </location>
</feature>
<dbReference type="AlphaFoldDB" id="A0A841LYF9"/>
<evidence type="ECO:0000313" key="5">
    <source>
        <dbReference type="Proteomes" id="UP000555393"/>
    </source>
</evidence>
<dbReference type="GO" id="GO:0006508">
    <property type="term" value="P:proteolysis"/>
    <property type="evidence" value="ECO:0007669"/>
    <property type="project" value="UniProtKB-KW"/>
</dbReference>
<dbReference type="Pfam" id="PF07171">
    <property type="entry name" value="MlrC_C"/>
    <property type="match status" value="1"/>
</dbReference>
<keyword evidence="1" id="KW-0645">Protease</keyword>
<dbReference type="InterPro" id="IPR015995">
    <property type="entry name" value="MlrC_N"/>
</dbReference>
<dbReference type="PIRSF" id="PIRSF012702">
    <property type="entry name" value="UCP012702"/>
    <property type="match status" value="1"/>
</dbReference>
<comment type="function">
    <text evidence="1">Involved in peptidolytic degradation of cyclic heptapeptide hepatotoxin microcystin (MC).</text>
</comment>
<dbReference type="GO" id="GO:0008237">
    <property type="term" value="F:metallopeptidase activity"/>
    <property type="evidence" value="ECO:0007669"/>
    <property type="project" value="UniProtKB-KW"/>
</dbReference>
<evidence type="ECO:0000259" key="2">
    <source>
        <dbReference type="Pfam" id="PF07171"/>
    </source>
</evidence>
<gene>
    <name evidence="4" type="ORF">FHS77_002128</name>
</gene>
<keyword evidence="1" id="KW-0479">Metal-binding</keyword>